<dbReference type="SUPFAM" id="SSF81837">
    <property type="entry name" value="BEACH domain"/>
    <property type="match status" value="1"/>
</dbReference>
<protein>
    <recommendedName>
        <fullName evidence="5">BEACH domain-containing protein</fullName>
    </recommendedName>
</protein>
<dbReference type="EMBL" id="KB201977">
    <property type="protein sequence ID" value="ESO93005.1"/>
    <property type="molecule type" value="Genomic_DNA"/>
</dbReference>
<feature type="domain" description="BEACH-type PH" evidence="2">
    <location>
        <begin position="13"/>
        <end position="109"/>
    </location>
</feature>
<keyword evidence="4" id="KW-1185">Reference proteome</keyword>
<dbReference type="GeneID" id="20231809"/>
<dbReference type="PANTHER" id="PTHR13743">
    <property type="entry name" value="BEIGE/BEACH-RELATED"/>
    <property type="match status" value="1"/>
</dbReference>
<dbReference type="SUPFAM" id="SSF50729">
    <property type="entry name" value="PH domain-like"/>
    <property type="match status" value="1"/>
</dbReference>
<organism evidence="3 4">
    <name type="scientific">Lottia gigantea</name>
    <name type="common">Giant owl limpet</name>
    <dbReference type="NCBI Taxonomy" id="225164"/>
    <lineage>
        <taxon>Eukaryota</taxon>
        <taxon>Metazoa</taxon>
        <taxon>Spiralia</taxon>
        <taxon>Lophotrochozoa</taxon>
        <taxon>Mollusca</taxon>
        <taxon>Gastropoda</taxon>
        <taxon>Patellogastropoda</taxon>
        <taxon>Lottioidea</taxon>
        <taxon>Lottiidae</taxon>
        <taxon>Lottia</taxon>
    </lineage>
</organism>
<dbReference type="OMA" id="GEPPPEH"/>
<dbReference type="OrthoDB" id="26681at2759"/>
<dbReference type="HOGENOM" id="CLU_1036429_0_0_1"/>
<name>V4AD27_LOTGI</name>
<dbReference type="Gene3D" id="2.30.29.30">
    <property type="entry name" value="Pleckstrin-homology domain (PH domain)/Phosphotyrosine-binding domain (PTB)"/>
    <property type="match status" value="1"/>
</dbReference>
<dbReference type="AlphaFoldDB" id="V4AD27"/>
<dbReference type="Pfam" id="PF14844">
    <property type="entry name" value="PH_BEACH"/>
    <property type="match status" value="1"/>
</dbReference>
<dbReference type="InterPro" id="IPR050865">
    <property type="entry name" value="BEACH_Domain"/>
</dbReference>
<sequence>MGSVQIFNCRLEDLYEKIVVETRGDRVTPLSTNPGRIMLTSSRLYFQPFNNIDKVVKIRLKDITGVLRRRFLLRQLGLEIHCNDKAQLSHIYLSFETEKDRNELYERMLQLPDVHYEDCGQEDMTLRWQSGQISNYDYLLYLNSMADRSFNDLTQYPVMPWVVSDYTSSSLDLENPCTFRDLSKPIGALNADRLESILERYADMPEPKFMYGSHYSTPGYILFYLARKGMFFVKYCSLSRVQKASI</sequence>
<dbReference type="STRING" id="225164.V4AD27"/>
<dbReference type="PROSITE" id="PS50197">
    <property type="entry name" value="BEACH"/>
    <property type="match status" value="1"/>
</dbReference>
<dbReference type="InterPro" id="IPR023362">
    <property type="entry name" value="PH-BEACH_dom"/>
</dbReference>
<dbReference type="InterPro" id="IPR036372">
    <property type="entry name" value="BEACH_dom_sf"/>
</dbReference>
<dbReference type="PANTHER" id="PTHR13743:SF123">
    <property type="entry name" value="PROTEIN FAN"/>
    <property type="match status" value="1"/>
</dbReference>
<dbReference type="InterPro" id="IPR011993">
    <property type="entry name" value="PH-like_dom_sf"/>
</dbReference>
<dbReference type="InterPro" id="IPR000409">
    <property type="entry name" value="BEACH_dom"/>
</dbReference>
<dbReference type="RefSeq" id="XP_009056215.1">
    <property type="nucleotide sequence ID" value="XM_009057967.1"/>
</dbReference>
<evidence type="ECO:0000259" key="2">
    <source>
        <dbReference type="PROSITE" id="PS51783"/>
    </source>
</evidence>
<evidence type="ECO:0000313" key="4">
    <source>
        <dbReference type="Proteomes" id="UP000030746"/>
    </source>
</evidence>
<accession>V4AD27</accession>
<dbReference type="CTD" id="20231809"/>
<proteinExistence type="predicted"/>
<gene>
    <name evidence="3" type="ORF">LOTGIDRAFT_119978</name>
</gene>
<reference evidence="3 4" key="1">
    <citation type="journal article" date="2013" name="Nature">
        <title>Insights into bilaterian evolution from three spiralian genomes.</title>
        <authorList>
            <person name="Simakov O."/>
            <person name="Marletaz F."/>
            <person name="Cho S.J."/>
            <person name="Edsinger-Gonzales E."/>
            <person name="Havlak P."/>
            <person name="Hellsten U."/>
            <person name="Kuo D.H."/>
            <person name="Larsson T."/>
            <person name="Lv J."/>
            <person name="Arendt D."/>
            <person name="Savage R."/>
            <person name="Osoegawa K."/>
            <person name="de Jong P."/>
            <person name="Grimwood J."/>
            <person name="Chapman J.A."/>
            <person name="Shapiro H."/>
            <person name="Aerts A."/>
            <person name="Otillar R.P."/>
            <person name="Terry A.Y."/>
            <person name="Boore J.L."/>
            <person name="Grigoriev I.V."/>
            <person name="Lindberg D.R."/>
            <person name="Seaver E.C."/>
            <person name="Weisblat D.A."/>
            <person name="Putnam N.H."/>
            <person name="Rokhsar D.S."/>
        </authorList>
    </citation>
    <scope>NUCLEOTIDE SEQUENCE [LARGE SCALE GENOMIC DNA]</scope>
</reference>
<dbReference type="Proteomes" id="UP000030746">
    <property type="component" value="Unassembled WGS sequence"/>
</dbReference>
<dbReference type="SMART" id="SM01026">
    <property type="entry name" value="Beach"/>
    <property type="match status" value="1"/>
</dbReference>
<dbReference type="KEGG" id="lgi:LOTGIDRAFT_119978"/>
<evidence type="ECO:0000259" key="1">
    <source>
        <dbReference type="PROSITE" id="PS50197"/>
    </source>
</evidence>
<evidence type="ECO:0008006" key="5">
    <source>
        <dbReference type="Google" id="ProtNLM"/>
    </source>
</evidence>
<evidence type="ECO:0000313" key="3">
    <source>
        <dbReference type="EMBL" id="ESO93005.1"/>
    </source>
</evidence>
<feature type="domain" description="BEACH" evidence="1">
    <location>
        <begin position="113"/>
        <end position="246"/>
    </location>
</feature>
<dbReference type="Pfam" id="PF02138">
    <property type="entry name" value="Beach"/>
    <property type="match status" value="1"/>
</dbReference>
<dbReference type="PROSITE" id="PS51783">
    <property type="entry name" value="PH_BEACH"/>
    <property type="match status" value="1"/>
</dbReference>
<dbReference type="Gene3D" id="1.10.1540.10">
    <property type="entry name" value="BEACH domain"/>
    <property type="match status" value="1"/>
</dbReference>